<accession>A0A7I9V461</accession>
<gene>
    <name evidence="2" type="ORF">nbrc107696_04180</name>
</gene>
<sequence length="140" mass="15685">MDVSELIDRYEITALMTAYTRAVDTRSWDALDAVFSDDAVLDYSSPGGPVGPLSEAKTFIRSLEGFTRWQHMLGQVDLTYATDSASGTTYFYNPMIATRADGAEQLWEVGGYYHFDAVRTPDGWRLSKLVDDIVWTRVAP</sequence>
<organism evidence="2 3">
    <name type="scientific">Gordonia spumicola</name>
    <dbReference type="NCBI Taxonomy" id="589161"/>
    <lineage>
        <taxon>Bacteria</taxon>
        <taxon>Bacillati</taxon>
        <taxon>Actinomycetota</taxon>
        <taxon>Actinomycetes</taxon>
        <taxon>Mycobacteriales</taxon>
        <taxon>Gordoniaceae</taxon>
        <taxon>Gordonia</taxon>
    </lineage>
</organism>
<feature type="domain" description="SnoaL-like" evidence="1">
    <location>
        <begin position="5"/>
        <end position="129"/>
    </location>
</feature>
<dbReference type="SUPFAM" id="SSF54427">
    <property type="entry name" value="NTF2-like"/>
    <property type="match status" value="1"/>
</dbReference>
<dbReference type="RefSeq" id="WP_161893930.1">
    <property type="nucleotide sequence ID" value="NZ_BJOV01000002.1"/>
</dbReference>
<dbReference type="InterPro" id="IPR032710">
    <property type="entry name" value="NTF2-like_dom_sf"/>
</dbReference>
<name>A0A7I9V461_9ACTN</name>
<dbReference type="OrthoDB" id="981191at2"/>
<evidence type="ECO:0000313" key="2">
    <source>
        <dbReference type="EMBL" id="GED99971.1"/>
    </source>
</evidence>
<dbReference type="EMBL" id="BJOV01000002">
    <property type="protein sequence ID" value="GED99971.1"/>
    <property type="molecule type" value="Genomic_DNA"/>
</dbReference>
<reference evidence="3" key="1">
    <citation type="submission" date="2019-06" db="EMBL/GenBank/DDBJ databases">
        <title>Gordonia isolated from sludge of a wastewater treatment plant.</title>
        <authorList>
            <person name="Tamura T."/>
            <person name="Aoyama K."/>
            <person name="Kang Y."/>
            <person name="Saito S."/>
            <person name="Akiyama N."/>
            <person name="Yazawa K."/>
            <person name="Gonoi T."/>
            <person name="Mikami Y."/>
        </authorList>
    </citation>
    <scope>NUCLEOTIDE SEQUENCE [LARGE SCALE GENOMIC DNA]</scope>
    <source>
        <strain evidence="3">NBRC 107696</strain>
    </source>
</reference>
<evidence type="ECO:0000259" key="1">
    <source>
        <dbReference type="Pfam" id="PF13577"/>
    </source>
</evidence>
<protein>
    <recommendedName>
        <fullName evidence="1">SnoaL-like domain-containing protein</fullName>
    </recommendedName>
</protein>
<dbReference type="Pfam" id="PF13577">
    <property type="entry name" value="SnoaL_4"/>
    <property type="match status" value="1"/>
</dbReference>
<dbReference type="Proteomes" id="UP000444960">
    <property type="component" value="Unassembled WGS sequence"/>
</dbReference>
<evidence type="ECO:0000313" key="3">
    <source>
        <dbReference type="Proteomes" id="UP000444960"/>
    </source>
</evidence>
<dbReference type="InterPro" id="IPR037401">
    <property type="entry name" value="SnoaL-like"/>
</dbReference>
<keyword evidence="3" id="KW-1185">Reference proteome</keyword>
<dbReference type="Gene3D" id="3.10.450.50">
    <property type="match status" value="1"/>
</dbReference>
<dbReference type="AlphaFoldDB" id="A0A7I9V461"/>
<proteinExistence type="predicted"/>
<comment type="caution">
    <text evidence="2">The sequence shown here is derived from an EMBL/GenBank/DDBJ whole genome shotgun (WGS) entry which is preliminary data.</text>
</comment>